<dbReference type="InterPro" id="IPR001245">
    <property type="entry name" value="Ser-Thr/Tyr_kinase_cat_dom"/>
</dbReference>
<name>A0A2B4RLJ2_STYPI</name>
<keyword evidence="2" id="KW-0067">ATP-binding</keyword>
<keyword evidence="4" id="KW-0675">Receptor</keyword>
<dbReference type="Gene3D" id="3.30.200.20">
    <property type="entry name" value="Phosphorylase Kinase, domain 1"/>
    <property type="match status" value="1"/>
</dbReference>
<proteinExistence type="predicted"/>
<feature type="domain" description="Tyrosine-protein kinase catalytic" evidence="3">
    <location>
        <begin position="87"/>
        <end position="182"/>
    </location>
</feature>
<keyword evidence="4" id="KW-0808">Transferase</keyword>
<dbReference type="GO" id="GO:0005524">
    <property type="term" value="F:ATP binding"/>
    <property type="evidence" value="ECO:0007669"/>
    <property type="project" value="UniProtKB-UniRule"/>
</dbReference>
<dbReference type="GO" id="GO:0007169">
    <property type="term" value="P:cell surface receptor protein tyrosine kinase signaling pathway"/>
    <property type="evidence" value="ECO:0007669"/>
    <property type="project" value="TreeGrafter"/>
</dbReference>
<dbReference type="PANTHER" id="PTHR24416">
    <property type="entry name" value="TYROSINE-PROTEIN KINASE RECEPTOR"/>
    <property type="match status" value="1"/>
</dbReference>
<dbReference type="GO" id="GO:0005886">
    <property type="term" value="C:plasma membrane"/>
    <property type="evidence" value="ECO:0007669"/>
    <property type="project" value="TreeGrafter"/>
</dbReference>
<evidence type="ECO:0000259" key="3">
    <source>
        <dbReference type="SMART" id="SM00219"/>
    </source>
</evidence>
<dbReference type="Pfam" id="PF07714">
    <property type="entry name" value="PK_Tyr_Ser-Thr"/>
    <property type="match status" value="1"/>
</dbReference>
<dbReference type="InterPro" id="IPR020635">
    <property type="entry name" value="Tyr_kinase_cat_dom"/>
</dbReference>
<keyword evidence="4" id="KW-0418">Kinase</keyword>
<keyword evidence="5" id="KW-1185">Reference proteome</keyword>
<comment type="caution">
    <text evidence="4">The sequence shown here is derived from an EMBL/GenBank/DDBJ whole genome shotgun (WGS) entry which is preliminary data.</text>
</comment>
<dbReference type="OrthoDB" id="5581784at2759"/>
<reference evidence="5" key="1">
    <citation type="journal article" date="2017" name="bioRxiv">
        <title>Comparative analysis of the genomes of Stylophora pistillata and Acropora digitifera provides evidence for extensive differences between species of corals.</title>
        <authorList>
            <person name="Voolstra C.R."/>
            <person name="Li Y."/>
            <person name="Liew Y.J."/>
            <person name="Baumgarten S."/>
            <person name="Zoccola D."/>
            <person name="Flot J.-F."/>
            <person name="Tambutte S."/>
            <person name="Allemand D."/>
            <person name="Aranda M."/>
        </authorList>
    </citation>
    <scope>NUCLEOTIDE SEQUENCE [LARGE SCALE GENOMIC DNA]</scope>
</reference>
<dbReference type="GO" id="GO:0004714">
    <property type="term" value="F:transmembrane receptor protein tyrosine kinase activity"/>
    <property type="evidence" value="ECO:0007669"/>
    <property type="project" value="TreeGrafter"/>
</dbReference>
<dbReference type="EMBL" id="LSMT01000456">
    <property type="protein sequence ID" value="PFX17683.1"/>
    <property type="molecule type" value="Genomic_DNA"/>
</dbReference>
<dbReference type="InterPro" id="IPR017441">
    <property type="entry name" value="Protein_kinase_ATP_BS"/>
</dbReference>
<dbReference type="PROSITE" id="PS00107">
    <property type="entry name" value="PROTEIN_KINASE_ATP"/>
    <property type="match status" value="1"/>
</dbReference>
<sequence>MKEVFTTFSEINYALSFDHSIGHNELRLEDIEASQPDSRTLTQPPADYMDLREANTDNREAPSAAPGADYAPLYPLTRSWEVPRDHVTIEKIIGKGSFGQVAKGTAVGLRGRPETTTVAIKMLKCGSPYPRMDGRKIANLLQEGYRMPKPQHVDEKLYQIMMKCWKNDSDARPTFTELKNQLKDMETQHKRLINMSMYDNQLYANVEDLTV</sequence>
<dbReference type="InterPro" id="IPR050122">
    <property type="entry name" value="RTK"/>
</dbReference>
<evidence type="ECO:0000313" key="5">
    <source>
        <dbReference type="Proteomes" id="UP000225706"/>
    </source>
</evidence>
<gene>
    <name evidence="4" type="primary">tie1</name>
    <name evidence="4" type="ORF">AWC38_SpisGene17980</name>
</gene>
<dbReference type="STRING" id="50429.A0A2B4RLJ2"/>
<dbReference type="InterPro" id="IPR011009">
    <property type="entry name" value="Kinase-like_dom_sf"/>
</dbReference>
<dbReference type="Proteomes" id="UP000225706">
    <property type="component" value="Unassembled WGS sequence"/>
</dbReference>
<evidence type="ECO:0000256" key="1">
    <source>
        <dbReference type="ARBA" id="ARBA00004167"/>
    </source>
</evidence>
<evidence type="ECO:0000256" key="2">
    <source>
        <dbReference type="PROSITE-ProRule" id="PRU10141"/>
    </source>
</evidence>
<organism evidence="4 5">
    <name type="scientific">Stylophora pistillata</name>
    <name type="common">Smooth cauliflower coral</name>
    <dbReference type="NCBI Taxonomy" id="50429"/>
    <lineage>
        <taxon>Eukaryota</taxon>
        <taxon>Metazoa</taxon>
        <taxon>Cnidaria</taxon>
        <taxon>Anthozoa</taxon>
        <taxon>Hexacorallia</taxon>
        <taxon>Scleractinia</taxon>
        <taxon>Astrocoeniina</taxon>
        <taxon>Pocilloporidae</taxon>
        <taxon>Stylophora</taxon>
    </lineage>
</organism>
<dbReference type="GO" id="GO:0043235">
    <property type="term" value="C:receptor complex"/>
    <property type="evidence" value="ECO:0007669"/>
    <property type="project" value="TreeGrafter"/>
</dbReference>
<protein>
    <submittedName>
        <fullName evidence="4">Tyrosine-protein kinase receptor Tie-1</fullName>
    </submittedName>
</protein>
<feature type="binding site" evidence="2">
    <location>
        <position position="121"/>
    </location>
    <ligand>
        <name>ATP</name>
        <dbReference type="ChEBI" id="CHEBI:30616"/>
    </ligand>
</feature>
<evidence type="ECO:0000313" key="4">
    <source>
        <dbReference type="EMBL" id="PFX17683.1"/>
    </source>
</evidence>
<dbReference type="AlphaFoldDB" id="A0A2B4RLJ2"/>
<dbReference type="PANTHER" id="PTHR24416:SF611">
    <property type="entry name" value="TYROSINE-PROTEIN KINASE TRANSMEMBRANE RECEPTOR ROR"/>
    <property type="match status" value="1"/>
</dbReference>
<dbReference type="SUPFAM" id="SSF56112">
    <property type="entry name" value="Protein kinase-like (PK-like)"/>
    <property type="match status" value="2"/>
</dbReference>
<accession>A0A2B4RLJ2</accession>
<dbReference type="SMART" id="SM00219">
    <property type="entry name" value="TyrKc"/>
    <property type="match status" value="1"/>
</dbReference>
<comment type="subcellular location">
    <subcellularLocation>
        <location evidence="1">Membrane</location>
        <topology evidence="1">Single-pass membrane protein</topology>
    </subcellularLocation>
</comment>
<keyword evidence="2" id="KW-0547">Nucleotide-binding</keyword>